<dbReference type="InterPro" id="IPR001650">
    <property type="entry name" value="Helicase_C-like"/>
</dbReference>
<dbReference type="PROSITE" id="PS51194">
    <property type="entry name" value="HELICASE_CTER"/>
    <property type="match status" value="1"/>
</dbReference>
<dbReference type="Pfam" id="PF04851">
    <property type="entry name" value="ResIII"/>
    <property type="match status" value="1"/>
</dbReference>
<evidence type="ECO:0000259" key="2">
    <source>
        <dbReference type="PROSITE" id="PS51194"/>
    </source>
</evidence>
<dbReference type="PROSITE" id="PS51192">
    <property type="entry name" value="HELICASE_ATP_BIND_1"/>
    <property type="match status" value="1"/>
</dbReference>
<evidence type="ECO:0000259" key="1">
    <source>
        <dbReference type="PROSITE" id="PS51192"/>
    </source>
</evidence>
<dbReference type="InterPro" id="IPR006935">
    <property type="entry name" value="Helicase/UvrB_N"/>
</dbReference>
<dbReference type="GO" id="GO:0005829">
    <property type="term" value="C:cytosol"/>
    <property type="evidence" value="ECO:0007669"/>
    <property type="project" value="TreeGrafter"/>
</dbReference>
<dbReference type="GO" id="GO:0005524">
    <property type="term" value="F:ATP binding"/>
    <property type="evidence" value="ECO:0007669"/>
    <property type="project" value="InterPro"/>
</dbReference>
<dbReference type="RefSeq" id="WP_052043365.1">
    <property type="nucleotide sequence ID" value="NZ_JRNJ01000025.1"/>
</dbReference>
<dbReference type="CDD" id="cd17926">
    <property type="entry name" value="DEXHc_RE"/>
    <property type="match status" value="1"/>
</dbReference>
<dbReference type="PANTHER" id="PTHR47396">
    <property type="entry name" value="TYPE I RESTRICTION ENZYME ECOKI R PROTEIN"/>
    <property type="match status" value="1"/>
</dbReference>
<dbReference type="AlphaFoldDB" id="A0AAW3FIB5"/>
<evidence type="ECO:0008006" key="5">
    <source>
        <dbReference type="Google" id="ProtNLM"/>
    </source>
</evidence>
<comment type="caution">
    <text evidence="3">The sequence shown here is derived from an EMBL/GenBank/DDBJ whole genome shotgun (WGS) entry which is preliminary data.</text>
</comment>
<dbReference type="PANTHER" id="PTHR47396:SF1">
    <property type="entry name" value="ATP-DEPENDENT HELICASE IRC3-RELATED"/>
    <property type="match status" value="1"/>
</dbReference>
<dbReference type="EMBL" id="JRNJ01000025">
    <property type="protein sequence ID" value="KGF29878.1"/>
    <property type="molecule type" value="Genomic_DNA"/>
</dbReference>
<dbReference type="Gene3D" id="3.40.50.300">
    <property type="entry name" value="P-loop containing nucleotide triphosphate hydrolases"/>
    <property type="match status" value="2"/>
</dbReference>
<protein>
    <recommendedName>
        <fullName evidence="5">DNA repair helicase</fullName>
    </recommendedName>
</protein>
<dbReference type="GO" id="GO:0016787">
    <property type="term" value="F:hydrolase activity"/>
    <property type="evidence" value="ECO:0007669"/>
    <property type="project" value="InterPro"/>
</dbReference>
<feature type="domain" description="Helicase ATP-binding" evidence="1">
    <location>
        <begin position="268"/>
        <end position="438"/>
    </location>
</feature>
<organism evidence="3 4">
    <name type="scientific">Prevotella histicola JCM 15637 = DNF00424</name>
    <dbReference type="NCBI Taxonomy" id="1236504"/>
    <lineage>
        <taxon>Bacteria</taxon>
        <taxon>Pseudomonadati</taxon>
        <taxon>Bacteroidota</taxon>
        <taxon>Bacteroidia</taxon>
        <taxon>Bacteroidales</taxon>
        <taxon>Prevotellaceae</taxon>
        <taxon>Prevotella</taxon>
    </lineage>
</organism>
<dbReference type="Pfam" id="PF00271">
    <property type="entry name" value="Helicase_C"/>
    <property type="match status" value="1"/>
</dbReference>
<feature type="domain" description="Helicase C-terminal" evidence="2">
    <location>
        <begin position="533"/>
        <end position="690"/>
    </location>
</feature>
<dbReference type="InterPro" id="IPR050742">
    <property type="entry name" value="Helicase_Restrict-Modif_Enz"/>
</dbReference>
<dbReference type="InterPro" id="IPR014001">
    <property type="entry name" value="Helicase_ATP-bd"/>
</dbReference>
<dbReference type="Proteomes" id="UP000029533">
    <property type="component" value="Unassembled WGS sequence"/>
</dbReference>
<accession>A0AAW3FIB5</accession>
<evidence type="ECO:0000313" key="3">
    <source>
        <dbReference type="EMBL" id="KGF29878.1"/>
    </source>
</evidence>
<sequence>MLADKTFEYNYSQIDAHKPAEFCLDAFSNSIRLDLGLGYFSTASFNVLANGLARFIVNGGRMNLYINQYVTKEDFELLKGEHDNRFDDALVQSFSGLKKTFEKRDEHFFQCLSYLIQTSRINVKIVVWNNGGIPHEKYGIFSDEYGNKIYFIGSMNMTANAIMGNLESIECTCSWVSDDSWNRVLSREAHFHKVWDGNGEGIKVYEARKFCDEILKTYPNQDPEGLVKKEEDFISAIIKNRAKSSSNSPHFPFKYKDGALPYQEEAYRAWIENGKMGIFAMATGTGKTVTSLNCAVHEFEKDGYYNLLILVPTLDLVEQWKGELAAFNYKKILNVSSLNLTWRKELLDIVQKSKRGKEVNYAIVSTYDSFVNKDFQTLLPSISTSMILIADEAHNIGGKNVRACFRKLTIPRRIALSATPERIYDEEGTNEIGEFFNDSHPYVYSFPMSKAIQEGRLCKYYYFPKVAYLNNEEMDRYAYLSKKLAQLWDNKKGRFKNKQEAEKLLMNRKRIIHKCDDKLRVYRDILDEIGEENLKYTFVYAPQGKYEVLGVDDEVSLSEADDISFIQKLLDETKMKFPNKRCNTFTSKDNKEKRNVLLKSFADGTLDVLLAMKCLDEGVDIPRAERGIFTSSTGNPREFIQRRGRLLRKHEEKQYSYIYDIIVIPATINRVDSFSSMERNLVKGELKRVAYFASLAQNNHANNGAFETLNGFAHHFGILWPELFEDIEQ</sequence>
<dbReference type="InterPro" id="IPR027417">
    <property type="entry name" value="P-loop_NTPase"/>
</dbReference>
<dbReference type="GO" id="GO:0003677">
    <property type="term" value="F:DNA binding"/>
    <property type="evidence" value="ECO:0007669"/>
    <property type="project" value="InterPro"/>
</dbReference>
<proteinExistence type="predicted"/>
<dbReference type="SUPFAM" id="SSF52540">
    <property type="entry name" value="P-loop containing nucleoside triphosphate hydrolases"/>
    <property type="match status" value="2"/>
</dbReference>
<name>A0AAW3FIB5_9BACT</name>
<evidence type="ECO:0000313" key="4">
    <source>
        <dbReference type="Proteomes" id="UP000029533"/>
    </source>
</evidence>
<gene>
    <name evidence="3" type="ORF">HMPREF2132_02170</name>
</gene>
<dbReference type="SMART" id="SM00490">
    <property type="entry name" value="HELICc"/>
    <property type="match status" value="1"/>
</dbReference>
<dbReference type="Gene3D" id="3.30.870.10">
    <property type="entry name" value="Endonuclease Chain A"/>
    <property type="match status" value="1"/>
</dbReference>
<reference evidence="3 4" key="1">
    <citation type="submission" date="2014-07" db="EMBL/GenBank/DDBJ databases">
        <authorList>
            <person name="McCorrison J."/>
            <person name="Sanka R."/>
            <person name="Torralba M."/>
            <person name="Gillis M."/>
            <person name="Haft D.H."/>
            <person name="Methe B."/>
            <person name="Sutton G."/>
            <person name="Nelson K.E."/>
        </authorList>
    </citation>
    <scope>NUCLEOTIDE SEQUENCE [LARGE SCALE GENOMIC DNA]</scope>
    <source>
        <strain evidence="3 4">DNF00424</strain>
    </source>
</reference>
<dbReference type="SMART" id="SM00487">
    <property type="entry name" value="DEXDc"/>
    <property type="match status" value="1"/>
</dbReference>